<accession>A0ACB8WTG5</accession>
<comment type="caution">
    <text evidence="1">The sequence shown here is derived from an EMBL/GenBank/DDBJ whole genome shotgun (WGS) entry which is preliminary data.</text>
</comment>
<name>A0ACB8WTG5_9TELE</name>
<dbReference type="EMBL" id="CM041537">
    <property type="protein sequence ID" value="KAI3369983.1"/>
    <property type="molecule type" value="Genomic_DNA"/>
</dbReference>
<gene>
    <name evidence="1" type="ORF">L3Q82_024781</name>
</gene>
<protein>
    <submittedName>
        <fullName evidence="1">Uncharacterized protein</fullName>
    </submittedName>
</protein>
<organism evidence="1 2">
    <name type="scientific">Scortum barcoo</name>
    <name type="common">barcoo grunter</name>
    <dbReference type="NCBI Taxonomy" id="214431"/>
    <lineage>
        <taxon>Eukaryota</taxon>
        <taxon>Metazoa</taxon>
        <taxon>Chordata</taxon>
        <taxon>Craniata</taxon>
        <taxon>Vertebrata</taxon>
        <taxon>Euteleostomi</taxon>
        <taxon>Actinopterygii</taxon>
        <taxon>Neopterygii</taxon>
        <taxon>Teleostei</taxon>
        <taxon>Neoteleostei</taxon>
        <taxon>Acanthomorphata</taxon>
        <taxon>Eupercaria</taxon>
        <taxon>Centrarchiformes</taxon>
        <taxon>Terapontoidei</taxon>
        <taxon>Terapontidae</taxon>
        <taxon>Scortum</taxon>
    </lineage>
</organism>
<evidence type="ECO:0000313" key="2">
    <source>
        <dbReference type="Proteomes" id="UP000831701"/>
    </source>
</evidence>
<dbReference type="Proteomes" id="UP000831701">
    <property type="component" value="Chromosome 7"/>
</dbReference>
<sequence>MGNSRIFAVLTFSPFDKCCNSLILFQASKLTQEQITEYKGVFEMFDEEGNGDVKTQELEKLMSLMGINPTKRELIQMAKDVDKDGKGIFDCNSFLGLMALYHQRTKNQDAELRAAFKVFDKEAKGYIDWNTLKYVLMNAGEPLNEIEAEQMMKEADKDGDGTIDYEAKATTSFLSTSATSATTTAIPFLSTSGTSARDNVTSRTTLMTVTITTNETSFNATAFPEAVIEGSGMGMVLVPFGIITVIGLAVAIMLYIRKRKRLEKLRHQLMPMYNFDPAEEQDDLLEQELLDHGREGSLTGPNAKTLTTSQGTTQRPSRLVFTDVAKALNA</sequence>
<proteinExistence type="predicted"/>
<reference evidence="1" key="1">
    <citation type="submission" date="2022-04" db="EMBL/GenBank/DDBJ databases">
        <title>Jade perch genome.</title>
        <authorList>
            <person name="Chao B."/>
        </authorList>
    </citation>
    <scope>NUCLEOTIDE SEQUENCE</scope>
    <source>
        <strain evidence="1">CB-2022</strain>
    </source>
</reference>
<evidence type="ECO:0000313" key="1">
    <source>
        <dbReference type="EMBL" id="KAI3369983.1"/>
    </source>
</evidence>
<keyword evidence="2" id="KW-1185">Reference proteome</keyword>